<feature type="domain" description="RRM" evidence="8">
    <location>
        <begin position="204"/>
        <end position="262"/>
    </location>
</feature>
<reference evidence="12 13" key="1">
    <citation type="submission" date="2020-12" db="EMBL/GenBank/DDBJ databases">
        <title>De novo assembly of Tibetan sheep genome.</title>
        <authorList>
            <person name="Li X."/>
        </authorList>
    </citation>
    <scope>NUCLEOTIDE SEQUENCE [LARGE SCALE GENOMIC DNA]</scope>
    <source>
        <tissue evidence="12">Heart</tissue>
    </source>
</reference>
<feature type="region of interest" description="Disordered" evidence="7">
    <location>
        <begin position="1074"/>
        <end position="1175"/>
    </location>
</feature>
<feature type="compositionally biased region" description="Polar residues" evidence="7">
    <location>
        <begin position="932"/>
        <end position="943"/>
    </location>
</feature>
<dbReference type="SUPFAM" id="SSF54768">
    <property type="entry name" value="dsRNA-binding domain-like"/>
    <property type="match status" value="1"/>
</dbReference>
<feature type="domain" description="Leucine-rich repeat-containing protein 37 N-terminal" evidence="10">
    <location>
        <begin position="1261"/>
        <end position="1325"/>
    </location>
</feature>
<feature type="domain" description="Leucine-rich repeat-containing protein 37 N-terminal" evidence="10">
    <location>
        <begin position="712"/>
        <end position="793"/>
    </location>
</feature>
<evidence type="ECO:0000256" key="5">
    <source>
        <dbReference type="ARBA" id="ARBA00023157"/>
    </source>
</evidence>
<feature type="compositionally biased region" description="Basic and acidic residues" evidence="7">
    <location>
        <begin position="2408"/>
        <end position="2419"/>
    </location>
</feature>
<dbReference type="PRINTS" id="PR00135">
    <property type="entry name" value="LYZLACT"/>
</dbReference>
<feature type="region of interest" description="Disordered" evidence="7">
    <location>
        <begin position="1630"/>
        <end position="1770"/>
    </location>
</feature>
<comment type="caution">
    <text evidence="12">The sequence shown here is derived from an EMBL/GenBank/DDBJ whole genome shotgun (WGS) entry which is preliminary data.</text>
</comment>
<feature type="compositionally biased region" description="Polar residues" evidence="7">
    <location>
        <begin position="1221"/>
        <end position="1238"/>
    </location>
</feature>
<feature type="compositionally biased region" description="Polar residues" evidence="7">
    <location>
        <begin position="1860"/>
        <end position="1878"/>
    </location>
</feature>
<feature type="compositionally biased region" description="Polar residues" evidence="7">
    <location>
        <begin position="1136"/>
        <end position="1151"/>
    </location>
</feature>
<feature type="compositionally biased region" description="Polar residues" evidence="7">
    <location>
        <begin position="1559"/>
        <end position="1577"/>
    </location>
</feature>
<dbReference type="PANTHER" id="PTHR23045:SF9">
    <property type="entry name" value="LEUCINE RICH REPEAT CONTAINING 37A-RELATED"/>
    <property type="match status" value="1"/>
</dbReference>
<feature type="compositionally biased region" description="Polar residues" evidence="7">
    <location>
        <begin position="1355"/>
        <end position="1364"/>
    </location>
</feature>
<dbReference type="CDD" id="cd12364">
    <property type="entry name" value="RRM_RDM1"/>
    <property type="match status" value="1"/>
</dbReference>
<dbReference type="InterPro" id="IPR001916">
    <property type="entry name" value="Glyco_hydro_22"/>
</dbReference>
<evidence type="ECO:0000256" key="6">
    <source>
        <dbReference type="RuleBase" id="RU004440"/>
    </source>
</evidence>
<dbReference type="Proteomes" id="UP000664991">
    <property type="component" value="Unassembled WGS sequence"/>
</dbReference>
<feature type="compositionally biased region" description="Basic and acidic residues" evidence="7">
    <location>
        <begin position="2787"/>
        <end position="2806"/>
    </location>
</feature>
<dbReference type="Pfam" id="PF00076">
    <property type="entry name" value="RRM_1"/>
    <property type="match status" value="1"/>
</dbReference>
<keyword evidence="5" id="KW-1015">Disulfide bond</keyword>
<dbReference type="Pfam" id="PF15779">
    <property type="entry name" value="LRRC37"/>
    <property type="match status" value="11"/>
</dbReference>
<evidence type="ECO:0000256" key="2">
    <source>
        <dbReference type="ARBA" id="ARBA00010859"/>
    </source>
</evidence>
<dbReference type="SUPFAM" id="SSF53955">
    <property type="entry name" value="Lysozyme-like"/>
    <property type="match status" value="1"/>
</dbReference>
<dbReference type="GO" id="GO:0003723">
    <property type="term" value="F:RNA binding"/>
    <property type="evidence" value="ECO:0007669"/>
    <property type="project" value="InterPro"/>
</dbReference>
<feature type="compositionally biased region" description="Polar residues" evidence="7">
    <location>
        <begin position="1691"/>
        <end position="1701"/>
    </location>
</feature>
<feature type="compositionally biased region" description="Low complexity" evidence="7">
    <location>
        <begin position="1748"/>
        <end position="1758"/>
    </location>
</feature>
<name>A0A836A9S5_SHEEP</name>
<dbReference type="InterPro" id="IPR034200">
    <property type="entry name" value="RDM1_RRM"/>
</dbReference>
<dbReference type="FunFam" id="1.10.530.10:FF:000001">
    <property type="entry name" value="Lysozyme C"/>
    <property type="match status" value="1"/>
</dbReference>
<feature type="compositionally biased region" description="Acidic residues" evidence="7">
    <location>
        <begin position="2894"/>
        <end position="2912"/>
    </location>
</feature>
<dbReference type="Pfam" id="PF14914">
    <property type="entry name" value="LRRC37AB_C"/>
    <property type="match status" value="1"/>
</dbReference>
<dbReference type="EMBL" id="JAEMGP010000011">
    <property type="protein sequence ID" value="KAG5203062.1"/>
    <property type="molecule type" value="Genomic_DNA"/>
</dbReference>
<feature type="compositionally biased region" description="Low complexity" evidence="7">
    <location>
        <begin position="681"/>
        <end position="690"/>
    </location>
</feature>
<evidence type="ECO:0000259" key="8">
    <source>
        <dbReference type="Pfam" id="PF00076"/>
    </source>
</evidence>
<feature type="compositionally biased region" description="Low complexity" evidence="7">
    <location>
        <begin position="2876"/>
        <end position="2891"/>
    </location>
</feature>
<dbReference type="Gene3D" id="3.30.70.330">
    <property type="match status" value="1"/>
</dbReference>
<evidence type="ECO:0000259" key="9">
    <source>
        <dbReference type="Pfam" id="PF14914"/>
    </source>
</evidence>
<accession>A0A836A9S5</accession>
<feature type="region of interest" description="Disordered" evidence="7">
    <location>
        <begin position="1797"/>
        <end position="1827"/>
    </location>
</feature>
<dbReference type="InterPro" id="IPR057652">
    <property type="entry name" value="DSRM_RDM1"/>
</dbReference>
<gene>
    <name evidence="12" type="ORF">JEQ12_002645</name>
</gene>
<dbReference type="Pfam" id="PF00062">
    <property type="entry name" value="Lys"/>
    <property type="match status" value="1"/>
</dbReference>
<dbReference type="PANTHER" id="PTHR23045">
    <property type="entry name" value="LEUCINE-RICH REPEAT-CONTAINING PROTEIN 37A"/>
    <property type="match status" value="1"/>
</dbReference>
<dbReference type="InterPro" id="IPR015753">
    <property type="entry name" value="LRRC37"/>
</dbReference>
<dbReference type="InterPro" id="IPR029423">
    <property type="entry name" value="LRRC37AB_C"/>
</dbReference>
<feature type="region of interest" description="Disordered" evidence="7">
    <location>
        <begin position="2630"/>
        <end position="2651"/>
    </location>
</feature>
<evidence type="ECO:0000313" key="12">
    <source>
        <dbReference type="EMBL" id="KAG5203062.1"/>
    </source>
</evidence>
<feature type="domain" description="Leucine-rich repeat-containing protein 37 N-terminal" evidence="10">
    <location>
        <begin position="1863"/>
        <end position="1900"/>
    </location>
</feature>
<feature type="region of interest" description="Disordered" evidence="7">
    <location>
        <begin position="1221"/>
        <end position="1257"/>
    </location>
</feature>
<feature type="region of interest" description="Disordered" evidence="7">
    <location>
        <begin position="2781"/>
        <end position="2806"/>
    </location>
</feature>
<feature type="compositionally biased region" description="Polar residues" evidence="7">
    <location>
        <begin position="1050"/>
        <end position="1062"/>
    </location>
</feature>
<feature type="region of interest" description="Disordered" evidence="7">
    <location>
        <begin position="437"/>
        <end position="462"/>
    </location>
</feature>
<feature type="compositionally biased region" description="Polar residues" evidence="7">
    <location>
        <begin position="1245"/>
        <end position="1257"/>
    </location>
</feature>
<comment type="function">
    <text evidence="1">Lysozymes have primarily a bacteriolytic function; those in tissues and body fluids are associated with the monocyte-macrophage system and enhance the activity of immunoagents.</text>
</comment>
<feature type="region of interest" description="Disordered" evidence="7">
    <location>
        <begin position="1510"/>
        <end position="1616"/>
    </location>
</feature>
<organism evidence="12 13">
    <name type="scientific">Ovis aries</name>
    <name type="common">Sheep</name>
    <dbReference type="NCBI Taxonomy" id="9940"/>
    <lineage>
        <taxon>Eukaryota</taxon>
        <taxon>Metazoa</taxon>
        <taxon>Chordata</taxon>
        <taxon>Craniata</taxon>
        <taxon>Vertebrata</taxon>
        <taxon>Euteleostomi</taxon>
        <taxon>Mammalia</taxon>
        <taxon>Eutheria</taxon>
        <taxon>Laurasiatheria</taxon>
        <taxon>Artiodactyla</taxon>
        <taxon>Ruminantia</taxon>
        <taxon>Pecora</taxon>
        <taxon>Bovidae</taxon>
        <taxon>Caprinae</taxon>
        <taxon>Ovis</taxon>
    </lineage>
</organism>
<feature type="compositionally biased region" description="Polar residues" evidence="7">
    <location>
        <begin position="1717"/>
        <end position="1731"/>
    </location>
</feature>
<evidence type="ECO:0000256" key="4">
    <source>
        <dbReference type="ARBA" id="ARBA00013723"/>
    </source>
</evidence>
<evidence type="ECO:0000256" key="7">
    <source>
        <dbReference type="SAM" id="MobiDB-lite"/>
    </source>
</evidence>
<dbReference type="InterPro" id="IPR000504">
    <property type="entry name" value="RRM_dom"/>
</dbReference>
<feature type="compositionally biased region" description="Polar residues" evidence="7">
    <location>
        <begin position="1632"/>
        <end position="1658"/>
    </location>
</feature>
<feature type="compositionally biased region" description="Polar residues" evidence="7">
    <location>
        <begin position="1083"/>
        <end position="1105"/>
    </location>
</feature>
<evidence type="ECO:0000256" key="3">
    <source>
        <dbReference type="ARBA" id="ARBA00011738"/>
    </source>
</evidence>
<feature type="domain" description="Leucine-rich repeat-containing protein 37 N-terminal" evidence="10">
    <location>
        <begin position="1646"/>
        <end position="1695"/>
    </location>
</feature>
<feature type="region of interest" description="Disordered" evidence="7">
    <location>
        <begin position="2480"/>
        <end position="2500"/>
    </location>
</feature>
<dbReference type="SMART" id="SM00263">
    <property type="entry name" value="LYZ1"/>
    <property type="match status" value="1"/>
</dbReference>
<evidence type="ECO:0000259" key="11">
    <source>
        <dbReference type="Pfam" id="PF25517"/>
    </source>
</evidence>
<feature type="compositionally biased region" description="Polar residues" evidence="7">
    <location>
        <begin position="1668"/>
        <end position="1682"/>
    </location>
</feature>
<feature type="region of interest" description="Disordered" evidence="7">
    <location>
        <begin position="810"/>
        <end position="841"/>
    </location>
</feature>
<dbReference type="Pfam" id="PF25517">
    <property type="entry name" value="DSRM_RDM1"/>
    <property type="match status" value="1"/>
</dbReference>
<dbReference type="InterPro" id="IPR023346">
    <property type="entry name" value="Lysozyme-like_dom_sf"/>
</dbReference>
<sequence length="2912" mass="320111">MHGGVDSIPGPGTRILRATTWSQKETKKKHVQEDSPGEDQQAVWETPGPAGPALLTLHRASSPPRMTSPLLISLVSCLVAVDQASLIGRCDLAKVLHQEDLDGFEGYSLTDWLCLAFVESDFNITKVNENTDGSFDYGIFQINSHYWCNDYQSHTENNCQVDCQGLAGAPGWERTAEPQSSRNYQLCKKDCVRSRGDEELRGTTLQHSLFTVFSQFGLLYSVRVFPNAAVAGPGFYAIVKFYSARDAHRAQKACDQKQLFQKSPVKIRLGTQHKAVQHNALALNSSRCQELANYYFGFNGWSKRIIKLQDLSDPEEERENEDIVTPLQRQSLKFFCALEVVLPSYECRSPGVGMAEEPLDNLEEGPLSLLIKRKKTQKLAIQKAMADAFQKLQIVVLESGKIAVAYRCCEEVTDARTEEELQDLIQAAQPLEWAQGPVQLTSDPPGLTEPWSSHSSDLPPESPHALTPLAEPGVFNYLTSSSPDHMLALPHEDLSETLVPYLDSDSAGELLAEPDKFAILHEDLDDKLTQHQKLPAAVPVLDWDQNQALVLPPRHKSKAKTVGLDQAENHQSFEILVPPLGSKSSKPTKFIVSPSNLKKDLVKHRPLAKVVVGTTRQLGKKNQGLEELQDDYLDSNMDAFYPEESLPTDFLGSPDQPPEPPEAEISSSQQVYHTRRPLPTEQLESLSQQESPEEAESFQEEAQAQHLEPTEEVEPPLLQQEALSQPSEAPEEVETSSPEEALAQPLETPKETVARPVAHHKVQQSHLHNVTVKPLDLVLTLTPEVTKEVEPSPVQQEVLSQLPEHFEEVEPLPAQQEGPSEFPEQQEGVETPVQPEDLSQPAKHPETVASVLHQETPTQAPGFPTEYVLQIPISDEVIVQHGIQHQVHSNLHNVTFQPHNLKLAITPTIIKKTKFPATQQKPPETLGEVELSSEQEQPAQPSELTGEVEAIPSQQETTGQTPEEVEPSSSEQEQLTQPSEPTGEVEPSLTQQETLTQLSDSFGVAGSSPVQEEDAALSPESPNEAESFPTQQETLALSPVETESAATLVEQPTQHSSISNVTVKPADLELTVTTEPTPVAGLSPSQQMPLAQSSVPLTNAESSASPPEAPTLLSQLPEEAEPLPVQVPAPVPSPEAVTQITPSEQQETPAQDLQAHETVPSPPQQEATAQRPELPNEIIVLSPEHHVTTVSSLGQLLQRPSATVKPVDLALTITPAFTNKVKTSPPQKETLAQSTVSPGQLKPLSVQQEVSNQPPTASENELFVVQHEQPAQPPKDTNDAATQTLVENEVTVSPLGPVLPHITAKSVDLAVALTPGPTKELEHSPVQLENAAHTPDPPGGIKLPLAQGGHPAQSPVPQGSSTVSLKPPKEVVSSPTQQVLQTQTSEPPAKMEPLPAPQGTLPHLLQPPQNVGSSPNQEEFPAPPLKEIEPSPAQQGSPSQPPVPPTEVVAQTPMLYEATVSTPGQDQTHHSDLTSATIKPLAQKPTITPEPSTPLEATIPNPEQVQVQHPTLTEVTVQPLDLELSIKPEPTKEEEPSPTMQELPPQPVQPPKEVVADSTPGQYQAQNPTLPSITVQPLNPEPTVTPEPTVEAESSTALRPKPPEVTLPNPEQVQSQLTEFTAQPLDLELTITPESTNEAESSPAMQESPAQHPVQQEVTVPMPAESQLLPSVTVQPSGQRPNTTPEPTTEAEYSTGLQQTAAIPPYPELTQPHPKPVQSQRPALSGVTFQSLDLELTLTPESTVEVEPSPTAQQTQAQPPKPIKEVVAQPPLYSEVTGPALEAASPGVTAYHVDLELTVTPEPATSEHSTALPQTTAPPPEQPEGTLAQPNLTEVTIQPMDVEVNVTAVNNTEAEPPPTLQETPSKDQSQPPTSPSITTHHANLELTITPEPAMVSEYSTTLQQTTAPPEVTLPLPNLTQATIPTVDLGVSISQQPRSSEMISRMVLFPLTPFSVPRSPPGIKHILGKKQPVQNATTTINVCKLCTCKDETLSCVGLSAKQKLHRVPEPGPNSYNGTFTILAKYCGHHRSMTLSAEHGNDRNLGCNLLTELSFGTFQAWHGMQFLHKFHFIVFNNTSSMILETEGLYSVERLSNYPDRACSHAGLSVLIERKRSPSVWTCIEEFGEKNNRDMGTTQVSLTTIESILMMTLELETLILPIRMACCLCQFKNTIEVVCKTVKLHCDSDCLTNVTFCDENASIGSAEGSFMKVLQARKKSTSTELTIEPERASSDKSAVSLSAFMNEQLDFNDESDVISALNYILPYFSEGNLEDVESTLLPFIQLLFTNAHEGDMALGHFKNNTKNPSVKPIYNNSTYKNKLRKLYFLENLLDAEIQEKIDEVKKKEKTAMLIHANLLGPKFKRQIFPKKLETAQSQENSLAEIENPGQRLLRVHRVLKRPRGLQKRHFKDAGDESSEKKHNSQLIVENTAKERRLRRPSPRELDKLDMVQRPRKLVGNSFNTEPSFIKEHKAAVSSFLKQYSRGRPSDPLPPKPQPEVQNKSKDLSYTIFILEDADARVRNMKSSKPVSHSRKKYLFHKARSRVAHKTPKAKTSRKLRKKGSLSRMMLARRPLFSAVRSLINSPPREAFSSSGLLDPQENRFSELYSLSDAPKENSSSVNNTPHVSEAVISSGNNTLPKETRPRITAHSNVSSARAPVAVDFMPPVQHTNETQWEYHNVGIEFASKPPSISFPVLSPGDQFESQLNQQLRSLIPNNDVRKLIAHVIRTLKMDCSETHVQLACAKLISRTGLLMKLLSEQQEIKVSKAEWDTDQWKTDNYINESTEAQSEQKEQESSEIYSHRTTSEEEGSRRGFFGFLLRKRSSGTSESQEGFFWRRRPLWLRDMYRPLNATRKKNMAQKLHDKESSEEDEIFNKDAGGAPAAPTEEAPPGTDSAAEEPTGEESEAAADTTTE</sequence>
<dbReference type="PROSITE" id="PS51348">
    <property type="entry name" value="GLYCOSYL_HYDROL_F22_2"/>
    <property type="match status" value="1"/>
</dbReference>
<feature type="region of interest" description="Disordered" evidence="7">
    <location>
        <begin position="914"/>
        <end position="1062"/>
    </location>
</feature>
<feature type="region of interest" description="Disordered" evidence="7">
    <location>
        <begin position="1329"/>
        <end position="1498"/>
    </location>
</feature>
<feature type="region of interest" description="Disordered" evidence="7">
    <location>
        <begin position="1852"/>
        <end position="1878"/>
    </location>
</feature>
<feature type="compositionally biased region" description="Polar residues" evidence="7">
    <location>
        <begin position="988"/>
        <end position="1000"/>
    </location>
</feature>
<protein>
    <recommendedName>
        <fullName evidence="4">RAD52 motif-containing protein 1</fullName>
    </recommendedName>
</protein>
<feature type="domain" description="Leucine-rich repeat-containing protein 37 N-terminal" evidence="10">
    <location>
        <begin position="849"/>
        <end position="915"/>
    </location>
</feature>
<feature type="domain" description="Leucine-rich repeat-containing protein 37 N-terminal" evidence="10">
    <location>
        <begin position="1597"/>
        <end position="1643"/>
    </location>
</feature>
<feature type="domain" description="Leucine-rich repeat-containing protein 37 N-terminal" evidence="10">
    <location>
        <begin position="984"/>
        <end position="1083"/>
    </location>
</feature>
<proteinExistence type="inferred from homology"/>
<feature type="compositionally biased region" description="Basic and acidic residues" evidence="7">
    <location>
        <begin position="1524"/>
        <end position="1535"/>
    </location>
</feature>
<evidence type="ECO:0000313" key="13">
    <source>
        <dbReference type="Proteomes" id="UP000664991"/>
    </source>
</evidence>
<feature type="domain" description="Leucine-rich repeat-containing protein 37 N-terminal" evidence="10">
    <location>
        <begin position="1158"/>
        <end position="1225"/>
    </location>
</feature>
<dbReference type="Gene3D" id="1.10.530.10">
    <property type="match status" value="1"/>
</dbReference>
<evidence type="ECO:0000256" key="1">
    <source>
        <dbReference type="ARBA" id="ARBA00002647"/>
    </source>
</evidence>
<feature type="domain" description="Leucine-rich repeat-containing protein 37 N-terminal" evidence="10">
    <location>
        <begin position="1745"/>
        <end position="1810"/>
    </location>
</feature>
<comment type="subunit">
    <text evidence="3">Homodimer.</text>
</comment>
<feature type="compositionally biased region" description="Polar residues" evidence="7">
    <location>
        <begin position="1407"/>
        <end position="1417"/>
    </location>
</feature>
<dbReference type="InterPro" id="IPR012677">
    <property type="entry name" value="Nucleotide-bd_a/b_plait_sf"/>
</dbReference>
<feature type="domain" description="DM1" evidence="11">
    <location>
        <begin position="283"/>
        <end position="392"/>
    </location>
</feature>
<feature type="compositionally biased region" description="Polar residues" evidence="7">
    <location>
        <begin position="1373"/>
        <end position="1386"/>
    </location>
</feature>
<evidence type="ECO:0000259" key="10">
    <source>
        <dbReference type="Pfam" id="PF15779"/>
    </source>
</evidence>
<feature type="domain" description="Leucine-rich repeat-containing protein 37 N-terminal" evidence="10">
    <location>
        <begin position="1533"/>
        <end position="1596"/>
    </location>
</feature>
<dbReference type="InterPro" id="IPR032754">
    <property type="entry name" value="LRRC37_N"/>
</dbReference>
<feature type="region of interest" description="Disordered" evidence="7">
    <location>
        <begin position="2852"/>
        <end position="2912"/>
    </location>
</feature>
<dbReference type="CDD" id="cd16897">
    <property type="entry name" value="LYZ_C"/>
    <property type="match status" value="1"/>
</dbReference>
<comment type="similarity">
    <text evidence="2 6">Belongs to the glycosyl hydrolase 22 family.</text>
</comment>
<feature type="region of interest" description="Disordered" evidence="7">
    <location>
        <begin position="2400"/>
        <end position="2421"/>
    </location>
</feature>
<feature type="region of interest" description="Disordered" evidence="7">
    <location>
        <begin position="642"/>
        <end position="750"/>
    </location>
</feature>
<feature type="region of interest" description="Disordered" evidence="7">
    <location>
        <begin position="1"/>
        <end position="48"/>
    </location>
</feature>
<feature type="compositionally biased region" description="Polar residues" evidence="7">
    <location>
        <begin position="952"/>
        <end position="961"/>
    </location>
</feature>
<feature type="domain" description="LRRC37A/B like protein 1 C-terminal" evidence="9">
    <location>
        <begin position="2695"/>
        <end position="2797"/>
    </location>
</feature>
<feature type="domain" description="Leucine-rich repeat-containing protein 37 N-terminal" evidence="10">
    <location>
        <begin position="1427"/>
        <end position="1493"/>
    </location>
</feature>